<reference evidence="1" key="2">
    <citation type="journal article" date="2021" name="PeerJ">
        <title>Extensive microbial diversity within the chicken gut microbiome revealed by metagenomics and culture.</title>
        <authorList>
            <person name="Gilroy R."/>
            <person name="Ravi A."/>
            <person name="Getino M."/>
            <person name="Pursley I."/>
            <person name="Horton D.L."/>
            <person name="Alikhan N.F."/>
            <person name="Baker D."/>
            <person name="Gharbi K."/>
            <person name="Hall N."/>
            <person name="Watson M."/>
            <person name="Adriaenssens E.M."/>
            <person name="Foster-Nyarko E."/>
            <person name="Jarju S."/>
            <person name="Secka A."/>
            <person name="Antonio M."/>
            <person name="Oren A."/>
            <person name="Chaudhuri R.R."/>
            <person name="La Ragione R."/>
            <person name="Hildebrand F."/>
            <person name="Pallen M.J."/>
        </authorList>
    </citation>
    <scope>NUCLEOTIDE SEQUENCE</scope>
    <source>
        <strain evidence="1">ChiSjej4B22-9803</strain>
    </source>
</reference>
<name>A0A9D1S719_9FIRM</name>
<organism evidence="1 2">
    <name type="scientific">Candidatus Avimonoglobus intestinipullorum</name>
    <dbReference type="NCBI Taxonomy" id="2840699"/>
    <lineage>
        <taxon>Bacteria</taxon>
        <taxon>Bacillati</taxon>
        <taxon>Bacillota</taxon>
        <taxon>Clostridia</taxon>
        <taxon>Eubacteriales</taxon>
        <taxon>Candidatus Avimonoglobus</taxon>
    </lineage>
</organism>
<dbReference type="Proteomes" id="UP000824111">
    <property type="component" value="Unassembled WGS sequence"/>
</dbReference>
<dbReference type="InterPro" id="IPR036514">
    <property type="entry name" value="SGNH_hydro_sf"/>
</dbReference>
<evidence type="ECO:0000313" key="1">
    <source>
        <dbReference type="EMBL" id="HIU48907.1"/>
    </source>
</evidence>
<proteinExistence type="predicted"/>
<evidence type="ECO:0008006" key="3">
    <source>
        <dbReference type="Google" id="ProtNLM"/>
    </source>
</evidence>
<dbReference type="EMBL" id="DVND01000157">
    <property type="protein sequence ID" value="HIU48907.1"/>
    <property type="molecule type" value="Genomic_DNA"/>
</dbReference>
<dbReference type="Gene3D" id="3.40.50.1110">
    <property type="entry name" value="SGNH hydrolase"/>
    <property type="match status" value="1"/>
</dbReference>
<dbReference type="AlphaFoldDB" id="A0A9D1S719"/>
<reference evidence="1" key="1">
    <citation type="submission" date="2020-10" db="EMBL/GenBank/DDBJ databases">
        <authorList>
            <person name="Gilroy R."/>
        </authorList>
    </citation>
    <scope>NUCLEOTIDE SEQUENCE</scope>
    <source>
        <strain evidence="1">ChiSjej4B22-9803</strain>
    </source>
</reference>
<sequence length="337" mass="39323">MYKKLLLKIVAFLAVFSVLFLPLNTLLSRKSLWGAWNSTTKLAGFYNSPREEYDVLFFGSSNTYCSFNPLVLWEEKQVKSYVFATQNQPIWATYHYMKDAFKTQKPKVAVLDVLMMTKHTEYYDDGVNYSFADDMPFSWNKIQLALVSAQGKGAFDLLFNFTKYHSRWNELKEEDYTFRRGEQRDYLKGYVLLPDVYPDGIRPDVTEVTATAELLDKNVEYLEKIIRLCEEEQVELLLVKAPNNKTTAQEAHYREVEQLAREHGVPYVDYNNYYEEIGLDLKTDFYDKSHLNYRGAEKFTRFFAASLSLAPSEDHNHTAAQWDLDLQEYKQTISGLG</sequence>
<gene>
    <name evidence="1" type="ORF">IAB04_06050</name>
</gene>
<comment type="caution">
    <text evidence="1">The sequence shown here is derived from an EMBL/GenBank/DDBJ whole genome shotgun (WGS) entry which is preliminary data.</text>
</comment>
<evidence type="ECO:0000313" key="2">
    <source>
        <dbReference type="Proteomes" id="UP000824111"/>
    </source>
</evidence>
<dbReference type="SUPFAM" id="SSF52266">
    <property type="entry name" value="SGNH hydrolase"/>
    <property type="match status" value="1"/>
</dbReference>
<accession>A0A9D1S719</accession>
<protein>
    <recommendedName>
        <fullName evidence="3">SGNH/GDSL hydrolase family protein</fullName>
    </recommendedName>
</protein>